<accession>A0A0F9G0H2</accession>
<organism evidence="2">
    <name type="scientific">marine sediment metagenome</name>
    <dbReference type="NCBI Taxonomy" id="412755"/>
    <lineage>
        <taxon>unclassified sequences</taxon>
        <taxon>metagenomes</taxon>
        <taxon>ecological metagenomes</taxon>
    </lineage>
</organism>
<evidence type="ECO:0000313" key="2">
    <source>
        <dbReference type="EMBL" id="KKL63090.1"/>
    </source>
</evidence>
<protein>
    <submittedName>
        <fullName evidence="2">Uncharacterized protein</fullName>
    </submittedName>
</protein>
<reference evidence="2" key="1">
    <citation type="journal article" date="2015" name="Nature">
        <title>Complex archaea that bridge the gap between prokaryotes and eukaryotes.</title>
        <authorList>
            <person name="Spang A."/>
            <person name="Saw J.H."/>
            <person name="Jorgensen S.L."/>
            <person name="Zaremba-Niedzwiedzka K."/>
            <person name="Martijn J."/>
            <person name="Lind A.E."/>
            <person name="van Eijk R."/>
            <person name="Schleper C."/>
            <person name="Guy L."/>
            <person name="Ettema T.J."/>
        </authorList>
    </citation>
    <scope>NUCLEOTIDE SEQUENCE</scope>
</reference>
<dbReference type="EMBL" id="LAZR01028282">
    <property type="protein sequence ID" value="KKL63090.1"/>
    <property type="molecule type" value="Genomic_DNA"/>
</dbReference>
<gene>
    <name evidence="2" type="ORF">LCGC14_2178530</name>
</gene>
<comment type="caution">
    <text evidence="2">The sequence shown here is derived from an EMBL/GenBank/DDBJ whole genome shotgun (WGS) entry which is preliminary data.</text>
</comment>
<feature type="non-terminal residue" evidence="2">
    <location>
        <position position="73"/>
    </location>
</feature>
<evidence type="ECO:0000256" key="1">
    <source>
        <dbReference type="SAM" id="MobiDB-lite"/>
    </source>
</evidence>
<feature type="region of interest" description="Disordered" evidence="1">
    <location>
        <begin position="1"/>
        <end position="49"/>
    </location>
</feature>
<dbReference type="AlphaFoldDB" id="A0A0F9G0H2"/>
<name>A0A0F9G0H2_9ZZZZ</name>
<feature type="compositionally biased region" description="Basic residues" evidence="1">
    <location>
        <begin position="24"/>
        <end position="35"/>
    </location>
</feature>
<sequence>MTKKRTKCSAFQQAPGAAQPILPSRKRLSNQHTHKPSVATERPPASITRPSKGAALEAWQAAFLIAPETGGQL</sequence>
<proteinExistence type="predicted"/>